<dbReference type="AlphaFoldDB" id="A0A849C1M6"/>
<protein>
    <submittedName>
        <fullName evidence="2">XRE family transcriptional regulator</fullName>
    </submittedName>
</protein>
<comment type="caution">
    <text evidence="2">The sequence shown here is derived from an EMBL/GenBank/DDBJ whole genome shotgun (WGS) entry which is preliminary data.</text>
</comment>
<feature type="domain" description="DUF5753" evidence="1">
    <location>
        <begin position="109"/>
        <end position="291"/>
    </location>
</feature>
<evidence type="ECO:0000259" key="1">
    <source>
        <dbReference type="Pfam" id="PF19054"/>
    </source>
</evidence>
<dbReference type="RefSeq" id="WP_157552200.1">
    <property type="nucleotide sequence ID" value="NZ_JABELX010000005.1"/>
</dbReference>
<evidence type="ECO:0000313" key="3">
    <source>
        <dbReference type="Proteomes" id="UP000586827"/>
    </source>
</evidence>
<accession>A0A849C1M6</accession>
<organism evidence="2 3">
    <name type="scientific">Nocardia uniformis</name>
    <dbReference type="NCBI Taxonomy" id="53432"/>
    <lineage>
        <taxon>Bacteria</taxon>
        <taxon>Bacillati</taxon>
        <taxon>Actinomycetota</taxon>
        <taxon>Actinomycetes</taxon>
        <taxon>Mycobacteriales</taxon>
        <taxon>Nocardiaceae</taxon>
        <taxon>Nocardia</taxon>
    </lineage>
</organism>
<gene>
    <name evidence="2" type="ORF">HLB23_16245</name>
</gene>
<keyword evidence="3" id="KW-1185">Reference proteome</keyword>
<dbReference type="EMBL" id="JABELX010000005">
    <property type="protein sequence ID" value="NNH71396.1"/>
    <property type="molecule type" value="Genomic_DNA"/>
</dbReference>
<dbReference type="Pfam" id="PF19054">
    <property type="entry name" value="DUF5753"/>
    <property type="match status" value="1"/>
</dbReference>
<reference evidence="2 3" key="1">
    <citation type="submission" date="2020-05" db="EMBL/GenBank/DDBJ databases">
        <title>MicrobeNet Type strains.</title>
        <authorList>
            <person name="Nicholson A.C."/>
        </authorList>
    </citation>
    <scope>NUCLEOTIDE SEQUENCE [LARGE SCALE GENOMIC DNA]</scope>
    <source>
        <strain evidence="2 3">JCM 3224</strain>
    </source>
</reference>
<dbReference type="InterPro" id="IPR043917">
    <property type="entry name" value="DUF5753"/>
</dbReference>
<proteinExistence type="predicted"/>
<name>A0A849C1M6_9NOCA</name>
<dbReference type="Proteomes" id="UP000586827">
    <property type="component" value="Unassembled WGS sequence"/>
</dbReference>
<evidence type="ECO:0000313" key="2">
    <source>
        <dbReference type="EMBL" id="NNH71396.1"/>
    </source>
</evidence>
<sequence length="300" mass="33634">MVGLTVSRLDFGNFMQGLRMSAPKTSMISAALRIDSTRQVLDRLERGGPTKLGRLHINGLLDYYEATPEQRSEALRLWEEIREQDKAARAQGNSKGFWKAYSDQVAPNFEKFLRLEGAAEAVTAFQPVIVPGLLQTPEYRRAIIRIDHPDLSAVDTERLLELTERRQTRLSETGFRLEAFISEAVLRNHPCDPETMLEQLRHLTEIGERENVSIRVIPFSVGPHKGLTIQVFTLLRLPKGASGMVLPPLVYAEGAVGSVFHEHGDEVSQYEQAIDGLRAVALSEEDTRDLVLRAAKEYSA</sequence>